<reference evidence="1 2" key="1">
    <citation type="submission" date="2023-12" db="EMBL/GenBank/DDBJ databases">
        <title>Gut-associated functions are favored during microbiome assembly across C. elegans life.</title>
        <authorList>
            <person name="Zimmermann J."/>
        </authorList>
    </citation>
    <scope>NUCLEOTIDE SEQUENCE [LARGE SCALE GENOMIC DNA]</scope>
    <source>
        <strain evidence="1 2">JUb134</strain>
    </source>
</reference>
<evidence type="ECO:0000313" key="1">
    <source>
        <dbReference type="EMBL" id="MEJ5094142.1"/>
    </source>
</evidence>
<sequence>MIRLAVENSSVEAAWAAFDAAALALHARYSAAERGTADTAQARTARMQAAQEVARLWDRFMELFLAGLEPKLPTDEDPASAFEAHAAWVRRTEQAVG</sequence>
<evidence type="ECO:0000313" key="2">
    <source>
        <dbReference type="Proteomes" id="UP001380365"/>
    </source>
</evidence>
<comment type="caution">
    <text evidence="1">The sequence shown here is derived from an EMBL/GenBank/DDBJ whole genome shotgun (WGS) entry which is preliminary data.</text>
</comment>
<dbReference type="RefSeq" id="WP_132882514.1">
    <property type="nucleotide sequence ID" value="NZ_JBBGZA010000001.1"/>
</dbReference>
<dbReference type="EMBL" id="JBBGZA010000001">
    <property type="protein sequence ID" value="MEJ5094142.1"/>
    <property type="molecule type" value="Genomic_DNA"/>
</dbReference>
<dbReference type="Proteomes" id="UP001380365">
    <property type="component" value="Unassembled WGS sequence"/>
</dbReference>
<accession>A0ABU8Q5G0</accession>
<keyword evidence="2" id="KW-1185">Reference proteome</keyword>
<proteinExistence type="predicted"/>
<gene>
    <name evidence="1" type="ORF">WH159_06270</name>
</gene>
<name>A0ABU8Q5G0_9SPHN</name>
<organism evidence="1 2">
    <name type="scientific">Sphingomonas molluscorum</name>
    <dbReference type="NCBI Taxonomy" id="418184"/>
    <lineage>
        <taxon>Bacteria</taxon>
        <taxon>Pseudomonadati</taxon>
        <taxon>Pseudomonadota</taxon>
        <taxon>Alphaproteobacteria</taxon>
        <taxon>Sphingomonadales</taxon>
        <taxon>Sphingomonadaceae</taxon>
        <taxon>Sphingomonas</taxon>
    </lineage>
</organism>
<protein>
    <submittedName>
        <fullName evidence="1">Uncharacterized protein</fullName>
    </submittedName>
</protein>